<organism evidence="1 2">
    <name type="scientific">Aminobacter carboxidus</name>
    <dbReference type="NCBI Taxonomy" id="376165"/>
    <lineage>
        <taxon>Bacteria</taxon>
        <taxon>Pseudomonadati</taxon>
        <taxon>Pseudomonadota</taxon>
        <taxon>Alphaproteobacteria</taxon>
        <taxon>Hyphomicrobiales</taxon>
        <taxon>Phyllobacteriaceae</taxon>
        <taxon>Aminobacter</taxon>
    </lineage>
</organism>
<comment type="caution">
    <text evidence="1">The sequence shown here is derived from an EMBL/GenBank/DDBJ whole genome shotgun (WGS) entry which is preliminary data.</text>
</comment>
<dbReference type="AlphaFoldDB" id="A0A8E1WKS7"/>
<evidence type="ECO:0000313" key="1">
    <source>
        <dbReference type="EMBL" id="MBB6469166.1"/>
    </source>
</evidence>
<proteinExistence type="predicted"/>
<dbReference type="RefSeq" id="WP_184772298.1">
    <property type="nucleotide sequence ID" value="NZ_JACHGI010000014.1"/>
</dbReference>
<dbReference type="EMBL" id="JACHGI010000014">
    <property type="protein sequence ID" value="MBB6469166.1"/>
    <property type="molecule type" value="Genomic_DNA"/>
</dbReference>
<evidence type="ECO:0000313" key="2">
    <source>
        <dbReference type="Proteomes" id="UP000532373"/>
    </source>
</evidence>
<dbReference type="Proteomes" id="UP000532373">
    <property type="component" value="Unassembled WGS sequence"/>
</dbReference>
<reference evidence="1 2" key="1">
    <citation type="submission" date="2020-08" db="EMBL/GenBank/DDBJ databases">
        <title>Genomic Encyclopedia of Type Strains, Phase IV (KMG-IV): sequencing the most valuable type-strain genomes for metagenomic binning, comparative biology and taxonomic classification.</title>
        <authorList>
            <person name="Goeker M."/>
        </authorList>
    </citation>
    <scope>NUCLEOTIDE SEQUENCE [LARGE SCALE GENOMIC DNA]</scope>
    <source>
        <strain evidence="1 2">DSM 17454</strain>
    </source>
</reference>
<name>A0A8E1WKS7_9HYPH</name>
<protein>
    <submittedName>
        <fullName evidence="1">Uncharacterized protein</fullName>
    </submittedName>
</protein>
<sequence length="96" mass="11006">MDRTGEAEATDLHSKPTSCLMAAISTHKACVAKLRERSVSASETELNARSQIIFYEPRSPREAWERLSYLFAIVATAHDWLEDDEMEELLTMIRNY</sequence>
<accession>A0A8E1WKS7</accession>
<gene>
    <name evidence="1" type="ORF">HNQ96_005055</name>
</gene>